<dbReference type="PANTHER" id="PTHR33112:SF16">
    <property type="entry name" value="HETEROKARYON INCOMPATIBILITY DOMAIN-CONTAINING PROTEIN"/>
    <property type="match status" value="1"/>
</dbReference>
<sequence>MGSQRCAKCAPITTEFTLSPEFEGAKLMHHDNFSILEQSAAAGCDLCRLIRQYLIHLAPTKPNSQTKVEDTSQPITVSRPKGYKALVVHMEPVEACIHDGHCNDIALNGKDSLSGTKPIHRFTAEGCQRDVDELAKDVIRPWIDRCFLSTGFDNPPNDLHKYCVVRNKSFIIPRATDIPSLPTRVIDVGLNGTTPHLRVRHPWTPTDEYESDHEFAQYLILSYCWGHGNEAAKTTKVNLQERMKRIDINSLPKTIRDAIYLTRALGERYLFVDAFRIVQPSGDDNGDWLAEAPRMGDYYGNALCTISATGVADSADGFFHARTAQRLPATSCALSPWITSEKTETIYIHPSTPLWWNAVINSSLYQRGWAVQERALSPRILHWTEHALYWECSGMRASEYRPDGLTREESEWVHENLQRDVHMNLGTIMEYSRREILCWAWYRLIERYARTRFTYTSDKLIALSGVAKRANIYHPDRYAAGLWSENLVEGLA</sequence>
<organism evidence="2 3">
    <name type="scientific">Fusarium avenaceum</name>
    <dbReference type="NCBI Taxonomy" id="40199"/>
    <lineage>
        <taxon>Eukaryota</taxon>
        <taxon>Fungi</taxon>
        <taxon>Dikarya</taxon>
        <taxon>Ascomycota</taxon>
        <taxon>Pezizomycotina</taxon>
        <taxon>Sordariomycetes</taxon>
        <taxon>Hypocreomycetidae</taxon>
        <taxon>Hypocreales</taxon>
        <taxon>Nectriaceae</taxon>
        <taxon>Fusarium</taxon>
        <taxon>Fusarium tricinctum species complex</taxon>
    </lineage>
</organism>
<comment type="caution">
    <text evidence="2">The sequence shown here is derived from an EMBL/GenBank/DDBJ whole genome shotgun (WGS) entry which is preliminary data.</text>
</comment>
<dbReference type="AlphaFoldDB" id="A0A9P7KQN4"/>
<dbReference type="EMBL" id="JAGPUO010000017">
    <property type="protein sequence ID" value="KAG5657300.1"/>
    <property type="molecule type" value="Genomic_DNA"/>
</dbReference>
<gene>
    <name evidence="2" type="ORF">KAF25_005864</name>
</gene>
<feature type="domain" description="Heterokaryon incompatibility" evidence="1">
    <location>
        <begin position="218"/>
        <end position="373"/>
    </location>
</feature>
<reference evidence="2" key="1">
    <citation type="submission" date="2021-04" db="EMBL/GenBank/DDBJ databases">
        <title>Draft genome of Fusarium avenaceum strain F156N33, isolated from an atmospheric sample in Virginia.</title>
        <authorList>
            <person name="Yang S."/>
            <person name="Vinatzer B.A."/>
            <person name="Coleman J."/>
        </authorList>
    </citation>
    <scope>NUCLEOTIDE SEQUENCE</scope>
    <source>
        <strain evidence="2">F156N33</strain>
    </source>
</reference>
<keyword evidence="3" id="KW-1185">Reference proteome</keyword>
<accession>A0A9P7KQN4</accession>
<proteinExistence type="predicted"/>
<protein>
    <recommendedName>
        <fullName evidence="1">Heterokaryon incompatibility domain-containing protein</fullName>
    </recommendedName>
</protein>
<dbReference type="Proteomes" id="UP000782241">
    <property type="component" value="Unassembled WGS sequence"/>
</dbReference>
<evidence type="ECO:0000259" key="1">
    <source>
        <dbReference type="Pfam" id="PF06985"/>
    </source>
</evidence>
<evidence type="ECO:0000313" key="2">
    <source>
        <dbReference type="EMBL" id="KAG5657300.1"/>
    </source>
</evidence>
<dbReference type="InterPro" id="IPR010730">
    <property type="entry name" value="HET"/>
</dbReference>
<evidence type="ECO:0000313" key="3">
    <source>
        <dbReference type="Proteomes" id="UP000782241"/>
    </source>
</evidence>
<dbReference type="PANTHER" id="PTHR33112">
    <property type="entry name" value="DOMAIN PROTEIN, PUTATIVE-RELATED"/>
    <property type="match status" value="1"/>
</dbReference>
<name>A0A9P7KQN4_9HYPO</name>
<dbReference type="Pfam" id="PF06985">
    <property type="entry name" value="HET"/>
    <property type="match status" value="1"/>
</dbReference>